<dbReference type="AlphaFoldDB" id="A0AAV5IVV2"/>
<sequence>MCRSTDFHNSYSIQENLLEIKAFFVRFSGLDTCHGTLPESLTLLYLPRINETALEVSGSKIRPDSSAFVTLHRVVKARTGNGEAIYGSRERVRAGDGVRFEVYSMEEKVLKGIFRKEEGGKWKLECKCALETGDGNMAGANVAVAEVCVAVEGHVAMGERVEMVVRRRRKNRRMGFDELEEIPEEREADTEFDGLCCSRCGESEGGGDMIEGGRDCDGNCADTEMDLEGVSWAVDLGLWVMCLGVGYLVSKVSARSLRRLRLL</sequence>
<reference evidence="1 2" key="1">
    <citation type="journal article" date="2021" name="Commun. Biol.">
        <title>The genome of Shorea leprosula (Dipterocarpaceae) highlights the ecological relevance of drought in aseasonal tropical rainforests.</title>
        <authorList>
            <person name="Ng K.K.S."/>
            <person name="Kobayashi M.J."/>
            <person name="Fawcett J.A."/>
            <person name="Hatakeyama M."/>
            <person name="Paape T."/>
            <person name="Ng C.H."/>
            <person name="Ang C.C."/>
            <person name="Tnah L.H."/>
            <person name="Lee C.T."/>
            <person name="Nishiyama T."/>
            <person name="Sese J."/>
            <person name="O'Brien M.J."/>
            <person name="Copetti D."/>
            <person name="Mohd Noor M.I."/>
            <person name="Ong R.C."/>
            <person name="Putra M."/>
            <person name="Sireger I.Z."/>
            <person name="Indrioko S."/>
            <person name="Kosugi Y."/>
            <person name="Izuno A."/>
            <person name="Isagi Y."/>
            <person name="Lee S.L."/>
            <person name="Shimizu K.K."/>
        </authorList>
    </citation>
    <scope>NUCLEOTIDE SEQUENCE [LARGE SCALE GENOMIC DNA]</scope>
    <source>
        <strain evidence="1">214</strain>
    </source>
</reference>
<keyword evidence="2" id="KW-1185">Reference proteome</keyword>
<organism evidence="1 2">
    <name type="scientific">Rubroshorea leprosula</name>
    <dbReference type="NCBI Taxonomy" id="152421"/>
    <lineage>
        <taxon>Eukaryota</taxon>
        <taxon>Viridiplantae</taxon>
        <taxon>Streptophyta</taxon>
        <taxon>Embryophyta</taxon>
        <taxon>Tracheophyta</taxon>
        <taxon>Spermatophyta</taxon>
        <taxon>Magnoliopsida</taxon>
        <taxon>eudicotyledons</taxon>
        <taxon>Gunneridae</taxon>
        <taxon>Pentapetalae</taxon>
        <taxon>rosids</taxon>
        <taxon>malvids</taxon>
        <taxon>Malvales</taxon>
        <taxon>Dipterocarpaceae</taxon>
        <taxon>Rubroshorea</taxon>
    </lineage>
</organism>
<dbReference type="Proteomes" id="UP001054252">
    <property type="component" value="Unassembled WGS sequence"/>
</dbReference>
<comment type="caution">
    <text evidence="1">The sequence shown here is derived from an EMBL/GenBank/DDBJ whole genome shotgun (WGS) entry which is preliminary data.</text>
</comment>
<proteinExistence type="predicted"/>
<gene>
    <name evidence="1" type="ORF">SLEP1_g16227</name>
</gene>
<dbReference type="PANTHER" id="PTHR37244:SF1">
    <property type="entry name" value="NADP-SPECIFIC GLUTAMATE DEHYDROGENASE"/>
    <property type="match status" value="1"/>
</dbReference>
<accession>A0AAV5IVV2</accession>
<protein>
    <submittedName>
        <fullName evidence="1">Uncharacterized protein</fullName>
    </submittedName>
</protein>
<name>A0AAV5IVV2_9ROSI</name>
<evidence type="ECO:0000313" key="1">
    <source>
        <dbReference type="EMBL" id="GKV04009.1"/>
    </source>
</evidence>
<dbReference type="EMBL" id="BPVZ01000021">
    <property type="protein sequence ID" value="GKV04009.1"/>
    <property type="molecule type" value="Genomic_DNA"/>
</dbReference>
<evidence type="ECO:0000313" key="2">
    <source>
        <dbReference type="Proteomes" id="UP001054252"/>
    </source>
</evidence>
<dbReference type="PANTHER" id="PTHR37244">
    <property type="entry name" value="NADP-SPECIFIC GLUTAMATE DEHYDROGENASE"/>
    <property type="match status" value="1"/>
</dbReference>